<name>A0AA89L505_9LACO</name>
<dbReference type="PROSITE" id="PS51257">
    <property type="entry name" value="PROKAR_LIPOPROTEIN"/>
    <property type="match status" value="1"/>
</dbReference>
<dbReference type="Gene3D" id="3.10.450.40">
    <property type="match status" value="2"/>
</dbReference>
<evidence type="ECO:0000313" key="4">
    <source>
        <dbReference type="Proteomes" id="UP000050823"/>
    </source>
</evidence>
<dbReference type="InterPro" id="IPR025711">
    <property type="entry name" value="PepSY"/>
</dbReference>
<evidence type="ECO:0000259" key="2">
    <source>
        <dbReference type="Pfam" id="PF03413"/>
    </source>
</evidence>
<organism evidence="3 4">
    <name type="scientific">Latilactobacillus graminis DSM 20719</name>
    <dbReference type="NCBI Taxonomy" id="1423752"/>
    <lineage>
        <taxon>Bacteria</taxon>
        <taxon>Bacillati</taxon>
        <taxon>Bacillota</taxon>
        <taxon>Bacilli</taxon>
        <taxon>Lactobacillales</taxon>
        <taxon>Lactobacillaceae</taxon>
        <taxon>Latilactobacillus</taxon>
    </lineage>
</organism>
<evidence type="ECO:0000313" key="3">
    <source>
        <dbReference type="EMBL" id="KRM23763.1"/>
    </source>
</evidence>
<feature type="domain" description="PepSY" evidence="2">
    <location>
        <begin position="46"/>
        <end position="101"/>
    </location>
</feature>
<reference evidence="3 4" key="1">
    <citation type="journal article" date="2015" name="Genome Announc.">
        <title>Expanding the biotechnology potential of lactobacilli through comparative genomics of 213 strains and associated genera.</title>
        <authorList>
            <person name="Sun Z."/>
            <person name="Harris H.M."/>
            <person name="McCann A."/>
            <person name="Guo C."/>
            <person name="Argimon S."/>
            <person name="Zhang W."/>
            <person name="Yang X."/>
            <person name="Jeffery I.B."/>
            <person name="Cooney J.C."/>
            <person name="Kagawa T.F."/>
            <person name="Liu W."/>
            <person name="Song Y."/>
            <person name="Salvetti E."/>
            <person name="Wrobel A."/>
            <person name="Rasinkangas P."/>
            <person name="Parkhill J."/>
            <person name="Rea M.C."/>
            <person name="O'Sullivan O."/>
            <person name="Ritari J."/>
            <person name="Douillard F.P."/>
            <person name="Paul Ross R."/>
            <person name="Yang R."/>
            <person name="Briner A.E."/>
            <person name="Felis G.E."/>
            <person name="de Vos W.M."/>
            <person name="Barrangou R."/>
            <person name="Klaenhammer T.R."/>
            <person name="Caufield P.W."/>
            <person name="Cui Y."/>
            <person name="Zhang H."/>
            <person name="O'Toole P.W."/>
        </authorList>
    </citation>
    <scope>NUCLEOTIDE SEQUENCE [LARGE SCALE GENOMIC DNA]</scope>
    <source>
        <strain evidence="3 4">DSM 20719</strain>
    </source>
</reference>
<dbReference type="Proteomes" id="UP000050823">
    <property type="component" value="Unassembled WGS sequence"/>
</dbReference>
<keyword evidence="1" id="KW-0732">Signal</keyword>
<protein>
    <submittedName>
        <fullName evidence="3">Peptidase propeptide and YPEB domain protein</fullName>
    </submittedName>
</protein>
<dbReference type="EMBL" id="AYZB01000007">
    <property type="protein sequence ID" value="KRM23763.1"/>
    <property type="molecule type" value="Genomic_DNA"/>
</dbReference>
<dbReference type="Pfam" id="PF03413">
    <property type="entry name" value="PepSY"/>
    <property type="match status" value="2"/>
</dbReference>
<feature type="chain" id="PRO_5041667867" evidence="1">
    <location>
        <begin position="22"/>
        <end position="190"/>
    </location>
</feature>
<dbReference type="AlphaFoldDB" id="A0AA89L505"/>
<sequence>MRTTILITSLLTLGLLTGCTANQSKDVTTQAPKTETTTNQALQKPKITLEKAGALYQKQYPNSDLTEVELKQFGRHTFYELTGMSDNEELHMHVDANNGTVSQLGKETLDTDEQNGRERQQKRLIFDQLISVKQAMQKAQRYFSGTIVKWSLEKDDGRAIWEINGKHKRQIMQVKLDAETGALIEKEIDD</sequence>
<feature type="domain" description="PepSY" evidence="2">
    <location>
        <begin position="130"/>
        <end position="187"/>
    </location>
</feature>
<feature type="signal peptide" evidence="1">
    <location>
        <begin position="1"/>
        <end position="21"/>
    </location>
</feature>
<comment type="caution">
    <text evidence="3">The sequence shown here is derived from an EMBL/GenBank/DDBJ whole genome shotgun (WGS) entry which is preliminary data.</text>
</comment>
<proteinExistence type="predicted"/>
<gene>
    <name evidence="3" type="ORF">FC90_GL001446</name>
</gene>
<evidence type="ECO:0000256" key="1">
    <source>
        <dbReference type="SAM" id="SignalP"/>
    </source>
</evidence>
<accession>A0AA89L505</accession>
<dbReference type="RefSeq" id="WP_057907947.1">
    <property type="nucleotide sequence ID" value="NZ_AYZB01000007.1"/>
</dbReference>